<organism evidence="2 3">
    <name type="scientific">Hydnum rufescens UP504</name>
    <dbReference type="NCBI Taxonomy" id="1448309"/>
    <lineage>
        <taxon>Eukaryota</taxon>
        <taxon>Fungi</taxon>
        <taxon>Dikarya</taxon>
        <taxon>Basidiomycota</taxon>
        <taxon>Agaricomycotina</taxon>
        <taxon>Agaricomycetes</taxon>
        <taxon>Cantharellales</taxon>
        <taxon>Hydnaceae</taxon>
        <taxon>Hydnum</taxon>
    </lineage>
</organism>
<evidence type="ECO:0000313" key="3">
    <source>
        <dbReference type="Proteomes" id="UP000886523"/>
    </source>
</evidence>
<proteinExistence type="predicted"/>
<feature type="non-terminal residue" evidence="2">
    <location>
        <position position="1"/>
    </location>
</feature>
<reference evidence="2" key="1">
    <citation type="journal article" date="2020" name="Nat. Commun.">
        <title>Large-scale genome sequencing of mycorrhizal fungi provides insights into the early evolution of symbiotic traits.</title>
        <authorList>
            <person name="Miyauchi S."/>
            <person name="Kiss E."/>
            <person name="Kuo A."/>
            <person name="Drula E."/>
            <person name="Kohler A."/>
            <person name="Sanchez-Garcia M."/>
            <person name="Morin E."/>
            <person name="Andreopoulos B."/>
            <person name="Barry K.W."/>
            <person name="Bonito G."/>
            <person name="Buee M."/>
            <person name="Carver A."/>
            <person name="Chen C."/>
            <person name="Cichocki N."/>
            <person name="Clum A."/>
            <person name="Culley D."/>
            <person name="Crous P.W."/>
            <person name="Fauchery L."/>
            <person name="Girlanda M."/>
            <person name="Hayes R.D."/>
            <person name="Keri Z."/>
            <person name="LaButti K."/>
            <person name="Lipzen A."/>
            <person name="Lombard V."/>
            <person name="Magnuson J."/>
            <person name="Maillard F."/>
            <person name="Murat C."/>
            <person name="Nolan M."/>
            <person name="Ohm R.A."/>
            <person name="Pangilinan J."/>
            <person name="Pereira M.F."/>
            <person name="Perotto S."/>
            <person name="Peter M."/>
            <person name="Pfister S."/>
            <person name="Riley R."/>
            <person name="Sitrit Y."/>
            <person name="Stielow J.B."/>
            <person name="Szollosi G."/>
            <person name="Zifcakova L."/>
            <person name="Stursova M."/>
            <person name="Spatafora J.W."/>
            <person name="Tedersoo L."/>
            <person name="Vaario L.M."/>
            <person name="Yamada A."/>
            <person name="Yan M."/>
            <person name="Wang P."/>
            <person name="Xu J."/>
            <person name="Bruns T."/>
            <person name="Baldrian P."/>
            <person name="Vilgalys R."/>
            <person name="Dunand C."/>
            <person name="Henrissat B."/>
            <person name="Grigoriev I.V."/>
            <person name="Hibbett D."/>
            <person name="Nagy L.G."/>
            <person name="Martin F.M."/>
        </authorList>
    </citation>
    <scope>NUCLEOTIDE SEQUENCE</scope>
    <source>
        <strain evidence="2">UP504</strain>
    </source>
</reference>
<dbReference type="Proteomes" id="UP000886523">
    <property type="component" value="Unassembled WGS sequence"/>
</dbReference>
<dbReference type="EMBL" id="MU129036">
    <property type="protein sequence ID" value="KAF9509417.1"/>
    <property type="molecule type" value="Genomic_DNA"/>
</dbReference>
<keyword evidence="3" id="KW-1185">Reference proteome</keyword>
<sequence>LPKFALKNKLYRGVLPAQFHDITWVEELVCSPYCSTAHVTRLYHIDDPNNPHVFHGNTCAHSQNVLSTALILPCTPSDVNDSLSVIFTGSSTKVLPKCLKQVFHIRKEKVRLFLHWLIENNHIFHALNVRFSSTALDMYDDDGSLPGVDEHVIFNQ</sequence>
<comment type="caution">
    <text evidence="2">The sequence shown here is derived from an EMBL/GenBank/DDBJ whole genome shotgun (WGS) entry which is preliminary data.</text>
</comment>
<dbReference type="Pfam" id="PF20209">
    <property type="entry name" value="DUF6570"/>
    <property type="match status" value="1"/>
</dbReference>
<dbReference type="InterPro" id="IPR046700">
    <property type="entry name" value="DUF6570"/>
</dbReference>
<evidence type="ECO:0000313" key="2">
    <source>
        <dbReference type="EMBL" id="KAF9509417.1"/>
    </source>
</evidence>
<feature type="domain" description="DUF6570" evidence="1">
    <location>
        <begin position="1"/>
        <end position="136"/>
    </location>
</feature>
<name>A0A9P6APR2_9AGAM</name>
<dbReference type="AlphaFoldDB" id="A0A9P6APR2"/>
<evidence type="ECO:0000259" key="1">
    <source>
        <dbReference type="Pfam" id="PF20209"/>
    </source>
</evidence>
<accession>A0A9P6APR2</accession>
<dbReference type="OrthoDB" id="3257061at2759"/>
<feature type="non-terminal residue" evidence="2">
    <location>
        <position position="156"/>
    </location>
</feature>
<protein>
    <recommendedName>
        <fullName evidence="1">DUF6570 domain-containing protein</fullName>
    </recommendedName>
</protein>
<gene>
    <name evidence="2" type="ORF">BS47DRAFT_1258795</name>
</gene>